<dbReference type="GO" id="GO:0003700">
    <property type="term" value="F:DNA-binding transcription factor activity"/>
    <property type="evidence" value="ECO:0007669"/>
    <property type="project" value="TreeGrafter"/>
</dbReference>
<evidence type="ECO:0008006" key="6">
    <source>
        <dbReference type="Google" id="ProtNLM"/>
    </source>
</evidence>
<organism evidence="4 5">
    <name type="scientific">Lophiostoma macrostomum CBS 122681</name>
    <dbReference type="NCBI Taxonomy" id="1314788"/>
    <lineage>
        <taxon>Eukaryota</taxon>
        <taxon>Fungi</taxon>
        <taxon>Dikarya</taxon>
        <taxon>Ascomycota</taxon>
        <taxon>Pezizomycotina</taxon>
        <taxon>Dothideomycetes</taxon>
        <taxon>Pleosporomycetidae</taxon>
        <taxon>Pleosporales</taxon>
        <taxon>Lophiostomataceae</taxon>
        <taxon>Lophiostoma</taxon>
    </lineage>
</organism>
<dbReference type="InterPro" id="IPR021858">
    <property type="entry name" value="Fun_TF"/>
</dbReference>
<dbReference type="GO" id="GO:0005634">
    <property type="term" value="C:nucleus"/>
    <property type="evidence" value="ECO:0007669"/>
    <property type="project" value="UniProtKB-SubCell"/>
</dbReference>
<feature type="region of interest" description="Disordered" evidence="3">
    <location>
        <begin position="27"/>
        <end position="46"/>
    </location>
</feature>
<dbReference type="PANTHER" id="PTHR37534">
    <property type="entry name" value="TRANSCRIPTIONAL ACTIVATOR PROTEIN UGA3"/>
    <property type="match status" value="1"/>
</dbReference>
<protein>
    <recommendedName>
        <fullName evidence="6">Fungal-specific transcription factor domain-containing protein</fullName>
    </recommendedName>
</protein>
<comment type="subcellular location">
    <subcellularLocation>
        <location evidence="1">Nucleus</location>
    </subcellularLocation>
</comment>
<dbReference type="GO" id="GO:0000976">
    <property type="term" value="F:transcription cis-regulatory region binding"/>
    <property type="evidence" value="ECO:0007669"/>
    <property type="project" value="TreeGrafter"/>
</dbReference>
<accession>A0A6A6SN13</accession>
<evidence type="ECO:0000313" key="5">
    <source>
        <dbReference type="Proteomes" id="UP000799324"/>
    </source>
</evidence>
<evidence type="ECO:0000256" key="2">
    <source>
        <dbReference type="ARBA" id="ARBA00023242"/>
    </source>
</evidence>
<dbReference type="GO" id="GO:0045944">
    <property type="term" value="P:positive regulation of transcription by RNA polymerase II"/>
    <property type="evidence" value="ECO:0007669"/>
    <property type="project" value="TreeGrafter"/>
</dbReference>
<gene>
    <name evidence="4" type="ORF">K491DRAFT_613660</name>
</gene>
<sequence>MFVRPSEAGDSDGSIVLLPFEAISSPDTGCNSSSAYPRATPLPEKAHDSLPRLEHELSLREAPSTILLREFSERLCSLMQSVSHRENPFKNIYLTTAFDGCRYLDTGQKQTQLSLASVSVYHSVLATAAIHLRTYVSPSSRPYIDQIACLHRTKGLEAARGALMGKISSYRQVLTAILCLVSVDIIDGGIRDHWVHLEAATRLQKSQNRLTLVSRPTQQLNTICSMLNLFTQTALYRCHPQPWRDDLLVLDEPTLNGVSNCVEFLYGTTPTITRAMIKTLRLSQCLTFYGDQPLPEPLLEACEDLHDELLAWNIECEYFTTIDITDTTMLEIAKAQATAFYNSTLIYYYRSIQNCNRVKLHKEQQEVLAALNLVEDLKPSSSSHSYFAAPVTWPAFLASCEAVGQERVAWEKWWDRVKCYRMANYVKQKFIIDSIWARIDNDGDTTDWRSILSAMNVRVIPV</sequence>
<proteinExistence type="predicted"/>
<evidence type="ECO:0000256" key="3">
    <source>
        <dbReference type="SAM" id="MobiDB-lite"/>
    </source>
</evidence>
<keyword evidence="2" id="KW-0539">Nucleus</keyword>
<dbReference type="Pfam" id="PF11951">
    <property type="entry name" value="Fungal_trans_2"/>
    <property type="match status" value="1"/>
</dbReference>
<dbReference type="Proteomes" id="UP000799324">
    <property type="component" value="Unassembled WGS sequence"/>
</dbReference>
<reference evidence="4" key="1">
    <citation type="journal article" date="2020" name="Stud. Mycol.">
        <title>101 Dothideomycetes genomes: a test case for predicting lifestyles and emergence of pathogens.</title>
        <authorList>
            <person name="Haridas S."/>
            <person name="Albert R."/>
            <person name="Binder M."/>
            <person name="Bloem J."/>
            <person name="Labutti K."/>
            <person name="Salamov A."/>
            <person name="Andreopoulos B."/>
            <person name="Baker S."/>
            <person name="Barry K."/>
            <person name="Bills G."/>
            <person name="Bluhm B."/>
            <person name="Cannon C."/>
            <person name="Castanera R."/>
            <person name="Culley D."/>
            <person name="Daum C."/>
            <person name="Ezra D."/>
            <person name="Gonzalez J."/>
            <person name="Henrissat B."/>
            <person name="Kuo A."/>
            <person name="Liang C."/>
            <person name="Lipzen A."/>
            <person name="Lutzoni F."/>
            <person name="Magnuson J."/>
            <person name="Mondo S."/>
            <person name="Nolan M."/>
            <person name="Ohm R."/>
            <person name="Pangilinan J."/>
            <person name="Park H.-J."/>
            <person name="Ramirez L."/>
            <person name="Alfaro M."/>
            <person name="Sun H."/>
            <person name="Tritt A."/>
            <person name="Yoshinaga Y."/>
            <person name="Zwiers L.-H."/>
            <person name="Turgeon B."/>
            <person name="Goodwin S."/>
            <person name="Spatafora J."/>
            <person name="Crous P."/>
            <person name="Grigoriev I."/>
        </authorList>
    </citation>
    <scope>NUCLEOTIDE SEQUENCE</scope>
    <source>
        <strain evidence="4">CBS 122681</strain>
    </source>
</reference>
<keyword evidence="5" id="KW-1185">Reference proteome</keyword>
<name>A0A6A6SN13_9PLEO</name>
<evidence type="ECO:0000256" key="1">
    <source>
        <dbReference type="ARBA" id="ARBA00004123"/>
    </source>
</evidence>
<evidence type="ECO:0000313" key="4">
    <source>
        <dbReference type="EMBL" id="KAF2647993.1"/>
    </source>
</evidence>
<dbReference type="EMBL" id="MU004565">
    <property type="protein sequence ID" value="KAF2647993.1"/>
    <property type="molecule type" value="Genomic_DNA"/>
</dbReference>
<dbReference type="PANTHER" id="PTHR37534:SF15">
    <property type="entry name" value="ZN(II)2CYS6 TRANSCRIPTION FACTOR (EUROFUNG)"/>
    <property type="match status" value="1"/>
</dbReference>
<dbReference type="OrthoDB" id="3477330at2759"/>
<dbReference type="CDD" id="cd12148">
    <property type="entry name" value="fungal_TF_MHR"/>
    <property type="match status" value="1"/>
</dbReference>
<dbReference type="AlphaFoldDB" id="A0A6A6SN13"/>